<accession>A0ABZ0L6Q8</accession>
<dbReference type="RefSeq" id="WP_317968976.1">
    <property type="nucleotide sequence ID" value="NZ_CP129118.1"/>
</dbReference>
<proteinExistence type="predicted"/>
<gene>
    <name evidence="1" type="ORF">QWT69_03400</name>
</gene>
<keyword evidence="2" id="KW-1185">Reference proteome</keyword>
<dbReference type="EMBL" id="CP129118">
    <property type="protein sequence ID" value="WOV88185.1"/>
    <property type="molecule type" value="Genomic_DNA"/>
</dbReference>
<name>A0ABZ0L6Q8_9BACL</name>
<evidence type="ECO:0008006" key="3">
    <source>
        <dbReference type="Google" id="ProtNLM"/>
    </source>
</evidence>
<dbReference type="Proteomes" id="UP001303902">
    <property type="component" value="Chromosome"/>
</dbReference>
<evidence type="ECO:0000313" key="1">
    <source>
        <dbReference type="EMBL" id="WOV88185.1"/>
    </source>
</evidence>
<protein>
    <recommendedName>
        <fullName evidence="3">Lipoprotein</fullName>
    </recommendedName>
</protein>
<sequence>MTSRIRHMLVVGVVGCMLLAGCNPMQEKPTDAAVDYMEDFQLSGTEKDELIGTIHPAVYQTVNRDNVGLEPMSIPVVPKEGEEVQVPTGRYMITGYPVGNVFIYDEKKELILTEIVGSYAGSGSLTVDLDASYTIRVDGGYESVELTPVPTILNTESVTTGLWTVGLDIEAGKYEATIEGGYGYLMILEEGEEPLLYELIGGTVGKSMSRVELKDGQVVRVTKTSNVLLESIK</sequence>
<dbReference type="PROSITE" id="PS51257">
    <property type="entry name" value="PROKAR_LIPOPROTEIN"/>
    <property type="match status" value="1"/>
</dbReference>
<evidence type="ECO:0000313" key="2">
    <source>
        <dbReference type="Proteomes" id="UP001303902"/>
    </source>
</evidence>
<organism evidence="1 2">
    <name type="scientific">Sporosarcina oncorhynchi</name>
    <dbReference type="NCBI Taxonomy" id="3056444"/>
    <lineage>
        <taxon>Bacteria</taxon>
        <taxon>Bacillati</taxon>
        <taxon>Bacillota</taxon>
        <taxon>Bacilli</taxon>
        <taxon>Bacillales</taxon>
        <taxon>Caryophanaceae</taxon>
        <taxon>Sporosarcina</taxon>
    </lineage>
</organism>
<reference evidence="1 2" key="1">
    <citation type="submission" date="2023-06" db="EMBL/GenBank/DDBJ databases">
        <title>Sporosarcina sp. nov., isolated from Korean tranditional fermented seafood 'Jeotgal'.</title>
        <authorList>
            <person name="Yang A.I."/>
            <person name="Shin N.-R."/>
        </authorList>
    </citation>
    <scope>NUCLEOTIDE SEQUENCE [LARGE SCALE GENOMIC DNA]</scope>
    <source>
        <strain evidence="1 2">T2O-4</strain>
    </source>
</reference>